<proteinExistence type="predicted"/>
<dbReference type="GO" id="GO:0005634">
    <property type="term" value="C:nucleus"/>
    <property type="evidence" value="ECO:0007669"/>
    <property type="project" value="TreeGrafter"/>
</dbReference>
<protein>
    <submittedName>
        <fullName evidence="1">Uncharacterized protein</fullName>
    </submittedName>
</protein>
<evidence type="ECO:0000313" key="2">
    <source>
        <dbReference type="Proteomes" id="UP001187192"/>
    </source>
</evidence>
<name>A0AA87ZNY3_FICCA</name>
<accession>A0AA87ZNY3</accession>
<dbReference type="Proteomes" id="UP001187192">
    <property type="component" value="Unassembled WGS sequence"/>
</dbReference>
<keyword evidence="2" id="KW-1185">Reference proteome</keyword>
<organism evidence="1 2">
    <name type="scientific">Ficus carica</name>
    <name type="common">Common fig</name>
    <dbReference type="NCBI Taxonomy" id="3494"/>
    <lineage>
        <taxon>Eukaryota</taxon>
        <taxon>Viridiplantae</taxon>
        <taxon>Streptophyta</taxon>
        <taxon>Embryophyta</taxon>
        <taxon>Tracheophyta</taxon>
        <taxon>Spermatophyta</taxon>
        <taxon>Magnoliopsida</taxon>
        <taxon>eudicotyledons</taxon>
        <taxon>Gunneridae</taxon>
        <taxon>Pentapetalae</taxon>
        <taxon>rosids</taxon>
        <taxon>fabids</taxon>
        <taxon>Rosales</taxon>
        <taxon>Moraceae</taxon>
        <taxon>Ficeae</taxon>
        <taxon>Ficus</taxon>
    </lineage>
</organism>
<sequence>MTRQKALREQYLFTCKCLRCIKAGQSDDIQESAILEGYHCKNNRCDGFLLRDADNIGFICQLCGLVRSKDEIKAIASEIKSLSDMATPTSPQRVYPGFHPLLGLQYYTCGKLEWLLGDTENAVESLTNAVDILRITHGTTSPFMKELFLKLDEARAEASYKLSSKQDE</sequence>
<dbReference type="InterPro" id="IPR011990">
    <property type="entry name" value="TPR-like_helical_dom_sf"/>
</dbReference>
<dbReference type="InterPro" id="IPR050869">
    <property type="entry name" value="H3K4_H4K5_MeTrfase"/>
</dbReference>
<dbReference type="Gene3D" id="1.25.40.10">
    <property type="entry name" value="Tetratricopeptide repeat domain"/>
    <property type="match status" value="2"/>
</dbReference>
<dbReference type="PANTHER" id="PTHR12197:SF251">
    <property type="entry name" value="EG:BACR7C10.4 PROTEIN"/>
    <property type="match status" value="1"/>
</dbReference>
<dbReference type="AlphaFoldDB" id="A0AA87ZNY3"/>
<evidence type="ECO:0000313" key="1">
    <source>
        <dbReference type="EMBL" id="GMN39708.1"/>
    </source>
</evidence>
<comment type="caution">
    <text evidence="1">The sequence shown here is derived from an EMBL/GenBank/DDBJ whole genome shotgun (WGS) entry which is preliminary data.</text>
</comment>
<dbReference type="PANTHER" id="PTHR12197">
    <property type="entry name" value="HISTONE-LYSINE N-METHYLTRANSFERASE SMYD"/>
    <property type="match status" value="1"/>
</dbReference>
<dbReference type="EMBL" id="BTGU01000010">
    <property type="protein sequence ID" value="GMN39708.1"/>
    <property type="molecule type" value="Genomic_DNA"/>
</dbReference>
<gene>
    <name evidence="1" type="ORF">TIFTF001_008947</name>
</gene>
<reference evidence="1" key="1">
    <citation type="submission" date="2023-07" db="EMBL/GenBank/DDBJ databases">
        <title>draft genome sequence of fig (Ficus carica).</title>
        <authorList>
            <person name="Takahashi T."/>
            <person name="Nishimura K."/>
        </authorList>
    </citation>
    <scope>NUCLEOTIDE SEQUENCE</scope>
</reference>